<sequence length="229" mass="25320">MDSQYMPEGAYGGGLGGDAFDPFAYIYKPRTWVRGLCFGISLFLTISTSKTIHETGCAFGPTSSLCSAMKFFSIFALVLSILLIVLDVLFNKLTSVSKRKKAILAEGGLTGGIVFMFFMTFFVCAIRWAAMDENPPNTSAVNSSLFLLFLAVAAWGIIWLFRLLASQKRKVFENYKEGVQINFASGYIDPDQGIPNQFAPNQSGTDGILDGPEDSYQTQQQEQYLRLDE</sequence>
<reference evidence="10" key="1">
    <citation type="journal article" date="2010" name="Science">
        <title>Plasticity of animal genome architecture unmasked by rapid evolution of a pelagic tunicate.</title>
        <authorList>
            <person name="Denoeud F."/>
            <person name="Henriet S."/>
            <person name="Mungpakdee S."/>
            <person name="Aury J.M."/>
            <person name="Da Silva C."/>
            <person name="Brinkmann H."/>
            <person name="Mikhaleva J."/>
            <person name="Olsen L.C."/>
            <person name="Jubin C."/>
            <person name="Canestro C."/>
            <person name="Bouquet J.M."/>
            <person name="Danks G."/>
            <person name="Poulain J."/>
            <person name="Campsteijn C."/>
            <person name="Adamski M."/>
            <person name="Cross I."/>
            <person name="Yadetie F."/>
            <person name="Muffato M."/>
            <person name="Louis A."/>
            <person name="Butcher S."/>
            <person name="Tsagkogeorga G."/>
            <person name="Konrad A."/>
            <person name="Singh S."/>
            <person name="Jensen M.F."/>
            <person name="Cong E.H."/>
            <person name="Eikeseth-Otteraa H."/>
            <person name="Noel B."/>
            <person name="Anthouard V."/>
            <person name="Porcel B.M."/>
            <person name="Kachouri-Lafond R."/>
            <person name="Nishino A."/>
            <person name="Ugolini M."/>
            <person name="Chourrout P."/>
            <person name="Nishida H."/>
            <person name="Aasland R."/>
            <person name="Huzurbazar S."/>
            <person name="Westhof E."/>
            <person name="Delsuc F."/>
            <person name="Lehrach H."/>
            <person name="Reinhardt R."/>
            <person name="Weissenbach J."/>
            <person name="Roy S.W."/>
            <person name="Artiguenave F."/>
            <person name="Postlethwait J.H."/>
            <person name="Manak J.R."/>
            <person name="Thompson E.M."/>
            <person name="Jaillon O."/>
            <person name="Du Pasquier L."/>
            <person name="Boudinot P."/>
            <person name="Liberles D.A."/>
            <person name="Volff J.N."/>
            <person name="Philippe H."/>
            <person name="Lenhard B."/>
            <person name="Roest Crollius H."/>
            <person name="Wincker P."/>
            <person name="Chourrout D."/>
        </authorList>
    </citation>
    <scope>NUCLEOTIDE SEQUENCE [LARGE SCALE GENOMIC DNA]</scope>
</reference>
<evidence type="ECO:0000256" key="8">
    <source>
        <dbReference type="SAM" id="Phobius"/>
    </source>
</evidence>
<evidence type="ECO:0000256" key="7">
    <source>
        <dbReference type="SAM" id="MobiDB-lite"/>
    </source>
</evidence>
<dbReference type="GO" id="GO:0030672">
    <property type="term" value="C:synaptic vesicle membrane"/>
    <property type="evidence" value="ECO:0007669"/>
    <property type="project" value="TreeGrafter"/>
</dbReference>
<evidence type="ECO:0000256" key="3">
    <source>
        <dbReference type="ARBA" id="ARBA00022692"/>
    </source>
</evidence>
<feature type="compositionally biased region" description="Polar residues" evidence="7">
    <location>
        <begin position="195"/>
        <end position="205"/>
    </location>
</feature>
<comment type="similarity">
    <text evidence="2">Belongs to the synaptogyrin family.</text>
</comment>
<dbReference type="GO" id="GO:0031594">
    <property type="term" value="C:neuromuscular junction"/>
    <property type="evidence" value="ECO:0007669"/>
    <property type="project" value="TreeGrafter"/>
</dbReference>
<evidence type="ECO:0000256" key="6">
    <source>
        <dbReference type="PROSITE-ProRule" id="PRU00581"/>
    </source>
</evidence>
<dbReference type="AlphaFoldDB" id="E4XPD7"/>
<protein>
    <recommendedName>
        <fullName evidence="9">MARVEL domain-containing protein</fullName>
    </recommendedName>
</protein>
<dbReference type="InParanoid" id="E4XPD7"/>
<proteinExistence type="inferred from homology"/>
<dbReference type="PANTHER" id="PTHR10838:SF20">
    <property type="entry name" value="SYNAPTOGYRIN"/>
    <property type="match status" value="1"/>
</dbReference>
<evidence type="ECO:0000256" key="5">
    <source>
        <dbReference type="ARBA" id="ARBA00023136"/>
    </source>
</evidence>
<feature type="transmembrane region" description="Helical" evidence="8">
    <location>
        <begin position="102"/>
        <end position="128"/>
    </location>
</feature>
<keyword evidence="5 6" id="KW-0472">Membrane</keyword>
<name>E4XPD7_OIKDI</name>
<dbReference type="InterPro" id="IPR016579">
    <property type="entry name" value="Synaptogyrin"/>
</dbReference>
<keyword evidence="11" id="KW-1185">Reference proteome</keyword>
<dbReference type="InterPro" id="IPR008253">
    <property type="entry name" value="Marvel"/>
</dbReference>
<dbReference type="OrthoDB" id="10041611at2759"/>
<accession>E4XPD7</accession>
<evidence type="ECO:0000256" key="2">
    <source>
        <dbReference type="ARBA" id="ARBA00010252"/>
    </source>
</evidence>
<comment type="subcellular location">
    <subcellularLocation>
        <location evidence="1">Membrane</location>
        <topology evidence="1">Multi-pass membrane protein</topology>
    </subcellularLocation>
</comment>
<feature type="transmembrane region" description="Helical" evidence="8">
    <location>
        <begin position="71"/>
        <end position="90"/>
    </location>
</feature>
<dbReference type="Proteomes" id="UP000001307">
    <property type="component" value="Unassembled WGS sequence"/>
</dbReference>
<feature type="domain" description="MARVEL" evidence="9">
    <location>
        <begin position="25"/>
        <end position="167"/>
    </location>
</feature>
<feature type="transmembrane region" description="Helical" evidence="8">
    <location>
        <begin position="140"/>
        <end position="161"/>
    </location>
</feature>
<evidence type="ECO:0000259" key="9">
    <source>
        <dbReference type="PROSITE" id="PS51225"/>
    </source>
</evidence>
<dbReference type="PANTHER" id="PTHR10838">
    <property type="entry name" value="SYNAPTOGYRIN"/>
    <property type="match status" value="1"/>
</dbReference>
<organism evidence="10">
    <name type="scientific">Oikopleura dioica</name>
    <name type="common">Tunicate</name>
    <dbReference type="NCBI Taxonomy" id="34765"/>
    <lineage>
        <taxon>Eukaryota</taxon>
        <taxon>Metazoa</taxon>
        <taxon>Chordata</taxon>
        <taxon>Tunicata</taxon>
        <taxon>Appendicularia</taxon>
        <taxon>Copelata</taxon>
        <taxon>Oikopleuridae</taxon>
        <taxon>Oikopleura</taxon>
    </lineage>
</organism>
<dbReference type="PROSITE" id="PS51225">
    <property type="entry name" value="MARVEL"/>
    <property type="match status" value="1"/>
</dbReference>
<gene>
    <name evidence="10" type="ORF">GSOID_T00016902001</name>
</gene>
<evidence type="ECO:0000313" key="11">
    <source>
        <dbReference type="Proteomes" id="UP000001307"/>
    </source>
</evidence>
<keyword evidence="3 6" id="KW-0812">Transmembrane</keyword>
<keyword evidence="4 8" id="KW-1133">Transmembrane helix</keyword>
<feature type="region of interest" description="Disordered" evidence="7">
    <location>
        <begin position="195"/>
        <end position="229"/>
    </location>
</feature>
<evidence type="ECO:0000313" key="10">
    <source>
        <dbReference type="EMBL" id="CBY11725.1"/>
    </source>
</evidence>
<dbReference type="EMBL" id="FN653092">
    <property type="protein sequence ID" value="CBY11725.1"/>
    <property type="molecule type" value="Genomic_DNA"/>
</dbReference>
<evidence type="ECO:0000256" key="4">
    <source>
        <dbReference type="ARBA" id="ARBA00022989"/>
    </source>
</evidence>
<evidence type="ECO:0000256" key="1">
    <source>
        <dbReference type="ARBA" id="ARBA00004141"/>
    </source>
</evidence>